<dbReference type="AlphaFoldDB" id="A0A9D4CV00"/>
<protein>
    <submittedName>
        <fullName evidence="1">Uncharacterized protein</fullName>
    </submittedName>
</protein>
<evidence type="ECO:0000313" key="1">
    <source>
        <dbReference type="EMBL" id="KAH3733978.1"/>
    </source>
</evidence>
<sequence>MKNFIATLQFKNCMKVLANPDRPNIYLENKERLPNIHKFEKYDLIISEVLAQLKDNYIDFQVTIMYFDNLESLGYYFQLLCHELGSRAFFPKSSTLPEDRIMAQFHKDYTERMKTHIISELRKQNPKVRLVLATVTLRMGL</sequence>
<dbReference type="Proteomes" id="UP000828390">
    <property type="component" value="Unassembled WGS sequence"/>
</dbReference>
<reference evidence="1" key="2">
    <citation type="submission" date="2020-11" db="EMBL/GenBank/DDBJ databases">
        <authorList>
            <person name="McCartney M.A."/>
            <person name="Auch B."/>
            <person name="Kono T."/>
            <person name="Mallez S."/>
            <person name="Becker A."/>
            <person name="Gohl D.M."/>
            <person name="Silverstein K.A.T."/>
            <person name="Koren S."/>
            <person name="Bechman K.B."/>
            <person name="Herman A."/>
            <person name="Abrahante J.E."/>
            <person name="Garbe J."/>
        </authorList>
    </citation>
    <scope>NUCLEOTIDE SEQUENCE</scope>
    <source>
        <strain evidence="1">Duluth1</strain>
        <tissue evidence="1">Whole animal</tissue>
    </source>
</reference>
<keyword evidence="2" id="KW-1185">Reference proteome</keyword>
<name>A0A9D4CV00_DREPO</name>
<accession>A0A9D4CV00</accession>
<proteinExistence type="predicted"/>
<evidence type="ECO:0000313" key="2">
    <source>
        <dbReference type="Proteomes" id="UP000828390"/>
    </source>
</evidence>
<dbReference type="EMBL" id="JAIWYP010000011">
    <property type="protein sequence ID" value="KAH3733978.1"/>
    <property type="molecule type" value="Genomic_DNA"/>
</dbReference>
<gene>
    <name evidence="1" type="ORF">DPMN_040417</name>
</gene>
<organism evidence="1 2">
    <name type="scientific">Dreissena polymorpha</name>
    <name type="common">Zebra mussel</name>
    <name type="synonym">Mytilus polymorpha</name>
    <dbReference type="NCBI Taxonomy" id="45954"/>
    <lineage>
        <taxon>Eukaryota</taxon>
        <taxon>Metazoa</taxon>
        <taxon>Spiralia</taxon>
        <taxon>Lophotrochozoa</taxon>
        <taxon>Mollusca</taxon>
        <taxon>Bivalvia</taxon>
        <taxon>Autobranchia</taxon>
        <taxon>Heteroconchia</taxon>
        <taxon>Euheterodonta</taxon>
        <taxon>Imparidentia</taxon>
        <taxon>Neoheterodontei</taxon>
        <taxon>Myida</taxon>
        <taxon>Dreissenoidea</taxon>
        <taxon>Dreissenidae</taxon>
        <taxon>Dreissena</taxon>
    </lineage>
</organism>
<reference evidence="1" key="1">
    <citation type="journal article" date="2019" name="bioRxiv">
        <title>The Genome of the Zebra Mussel, Dreissena polymorpha: A Resource for Invasive Species Research.</title>
        <authorList>
            <person name="McCartney M.A."/>
            <person name="Auch B."/>
            <person name="Kono T."/>
            <person name="Mallez S."/>
            <person name="Zhang Y."/>
            <person name="Obille A."/>
            <person name="Becker A."/>
            <person name="Abrahante J.E."/>
            <person name="Garbe J."/>
            <person name="Badalamenti J.P."/>
            <person name="Herman A."/>
            <person name="Mangelson H."/>
            <person name="Liachko I."/>
            <person name="Sullivan S."/>
            <person name="Sone E.D."/>
            <person name="Koren S."/>
            <person name="Silverstein K.A.T."/>
            <person name="Beckman K.B."/>
            <person name="Gohl D.M."/>
        </authorList>
    </citation>
    <scope>NUCLEOTIDE SEQUENCE</scope>
    <source>
        <strain evidence="1">Duluth1</strain>
        <tissue evidence="1">Whole animal</tissue>
    </source>
</reference>
<comment type="caution">
    <text evidence="1">The sequence shown here is derived from an EMBL/GenBank/DDBJ whole genome shotgun (WGS) entry which is preliminary data.</text>
</comment>